<comment type="caution">
    <text evidence="2">The sequence shown here is derived from an EMBL/GenBank/DDBJ whole genome shotgun (WGS) entry which is preliminary data.</text>
</comment>
<feature type="region of interest" description="Disordered" evidence="1">
    <location>
        <begin position="456"/>
        <end position="495"/>
    </location>
</feature>
<reference evidence="2 3" key="1">
    <citation type="submission" date="2019-04" db="EMBL/GenBank/DDBJ databases">
        <title>High contiguity whole genome sequence and gene annotation resource for two Venturia nashicola isolates.</title>
        <authorList>
            <person name="Prokchorchik M."/>
            <person name="Won K."/>
            <person name="Lee Y."/>
            <person name="Choi E.D."/>
            <person name="Segonzac C."/>
            <person name="Sohn K.H."/>
        </authorList>
    </citation>
    <scope>NUCLEOTIDE SEQUENCE [LARGE SCALE GENOMIC DNA]</scope>
    <source>
        <strain evidence="2 3">PRI2</strain>
    </source>
</reference>
<protein>
    <submittedName>
        <fullName evidence="2">Serine/threonine-protein kinase</fullName>
    </submittedName>
</protein>
<dbReference type="EMBL" id="SNSC02000008">
    <property type="protein sequence ID" value="TID22196.1"/>
    <property type="molecule type" value="Genomic_DNA"/>
</dbReference>
<dbReference type="OrthoDB" id="3533623at2759"/>
<keyword evidence="2" id="KW-0808">Transferase</keyword>
<proteinExistence type="predicted"/>
<feature type="region of interest" description="Disordered" evidence="1">
    <location>
        <begin position="322"/>
        <end position="396"/>
    </location>
</feature>
<keyword evidence="2" id="KW-0418">Kinase</keyword>
<feature type="compositionally biased region" description="Basic and acidic residues" evidence="1">
    <location>
        <begin position="479"/>
        <end position="495"/>
    </location>
</feature>
<feature type="region of interest" description="Disordered" evidence="1">
    <location>
        <begin position="53"/>
        <end position="81"/>
    </location>
</feature>
<keyword evidence="3" id="KW-1185">Reference proteome</keyword>
<dbReference type="GO" id="GO:0016301">
    <property type="term" value="F:kinase activity"/>
    <property type="evidence" value="ECO:0007669"/>
    <property type="project" value="UniProtKB-KW"/>
</dbReference>
<evidence type="ECO:0000313" key="3">
    <source>
        <dbReference type="Proteomes" id="UP000298493"/>
    </source>
</evidence>
<accession>A0A4Z1PAY9</accession>
<evidence type="ECO:0000313" key="2">
    <source>
        <dbReference type="EMBL" id="TID22196.1"/>
    </source>
</evidence>
<feature type="compositionally biased region" description="Low complexity" evidence="1">
    <location>
        <begin position="360"/>
        <end position="385"/>
    </location>
</feature>
<sequence length="495" mass="55466">MSVFAHSRKSSNDSVKSTNSGASYAVILEHLQSYPGTYEIPLRTMYSLNCAPRAQPIPNQSRSASPTSSNENSPTSPTFAPDYQAATTQFTCALMSEISKLPQQHTSLPAAFVTSFVTRCFPAQLEMVDFPQSLTALDYLRDLESRRRKEIAASLKRIGIDEGALESPDRIEELKNSNASVADWVESLGNKERKVEALYTNLYISLRRWILINEMCLEPFHKHNCHAMLNTLYPPVMSTQPTAKLTIPILTKQRDGFFKYIQTVEKRGNKDCLNNLISQNKLEGEVTGWPAVKRTLTQYLTLANSMINECWDVNNVAYNPTQPLLPPDEEPINVMDIDTDKRKGRKVDSGISMGNDSLHSKTASTSSMKSSFSQYSQHSQYSQQQPRPETPIGKAGSTLERIAREFRKMKPKQRVEVSEIIPQQHHNVEQENGNAAASKTTMSRLRKMKSLGALNELKHSNSSQGSLRTGSRLPVFDPAEMKRQRDAFEKRAGGA</sequence>
<gene>
    <name evidence="2" type="ORF">E6O75_ATG10990</name>
</gene>
<name>A0A4Z1PAY9_9PEZI</name>
<organism evidence="2 3">
    <name type="scientific">Venturia nashicola</name>
    <dbReference type="NCBI Taxonomy" id="86259"/>
    <lineage>
        <taxon>Eukaryota</taxon>
        <taxon>Fungi</taxon>
        <taxon>Dikarya</taxon>
        <taxon>Ascomycota</taxon>
        <taxon>Pezizomycotina</taxon>
        <taxon>Dothideomycetes</taxon>
        <taxon>Pleosporomycetidae</taxon>
        <taxon>Venturiales</taxon>
        <taxon>Venturiaceae</taxon>
        <taxon>Venturia</taxon>
    </lineage>
</organism>
<evidence type="ECO:0000256" key="1">
    <source>
        <dbReference type="SAM" id="MobiDB-lite"/>
    </source>
</evidence>
<dbReference type="Proteomes" id="UP000298493">
    <property type="component" value="Unassembled WGS sequence"/>
</dbReference>
<feature type="compositionally biased region" description="Low complexity" evidence="1">
    <location>
        <begin position="61"/>
        <end position="78"/>
    </location>
</feature>
<dbReference type="STRING" id="86259.A0A4Z1PAY9"/>
<feature type="compositionally biased region" description="Polar residues" evidence="1">
    <location>
        <begin position="460"/>
        <end position="469"/>
    </location>
</feature>
<dbReference type="AlphaFoldDB" id="A0A4Z1PAY9"/>